<evidence type="ECO:0000313" key="3">
    <source>
        <dbReference type="EMBL" id="MBA8888083.1"/>
    </source>
</evidence>
<evidence type="ECO:0000313" key="4">
    <source>
        <dbReference type="Proteomes" id="UP000550401"/>
    </source>
</evidence>
<evidence type="ECO:0000256" key="1">
    <source>
        <dbReference type="SAM" id="Phobius"/>
    </source>
</evidence>
<dbReference type="RefSeq" id="WP_182531151.1">
    <property type="nucleotide sequence ID" value="NZ_JACGXL010000003.1"/>
</dbReference>
<protein>
    <submittedName>
        <fullName evidence="3">Uncharacterized protein</fullName>
    </submittedName>
</protein>
<keyword evidence="2" id="KW-0732">Signal</keyword>
<keyword evidence="4" id="KW-1185">Reference proteome</keyword>
<name>A0A839EZJ1_9GAMM</name>
<dbReference type="AlphaFoldDB" id="A0A839EZJ1"/>
<keyword evidence="1" id="KW-1133">Transmembrane helix</keyword>
<comment type="caution">
    <text evidence="3">The sequence shown here is derived from an EMBL/GenBank/DDBJ whole genome shotgun (WGS) entry which is preliminary data.</text>
</comment>
<proteinExistence type="predicted"/>
<organism evidence="3 4">
    <name type="scientific">Dokdonella fugitiva</name>
    <dbReference type="NCBI Taxonomy" id="328517"/>
    <lineage>
        <taxon>Bacteria</taxon>
        <taxon>Pseudomonadati</taxon>
        <taxon>Pseudomonadota</taxon>
        <taxon>Gammaproteobacteria</taxon>
        <taxon>Lysobacterales</taxon>
        <taxon>Rhodanobacteraceae</taxon>
        <taxon>Dokdonella</taxon>
    </lineage>
</organism>
<accession>A0A839EZJ1</accession>
<sequence>MRRFVVLILLLPALACAAPDRPGLIHAWEAAMRRDGTLEAQADGDYRYRSESLGYDGRVRLLAAIVRTEAGRRGGDDRVAARGTVDFDLPDLPAAQASPQASAGVAGWKAERQNFVYVDDRQAWLSIAEWAATYYRDDDRTSAEGWSRWGLVLALLAVLVVAVAFVYAVQRRAFRLLRDSAEVNRLGRENIVRAAELRDAQLAATQESLELARRNAATLAAILDELRRRP</sequence>
<feature type="transmembrane region" description="Helical" evidence="1">
    <location>
        <begin position="149"/>
        <end position="169"/>
    </location>
</feature>
<dbReference type="Proteomes" id="UP000550401">
    <property type="component" value="Unassembled WGS sequence"/>
</dbReference>
<keyword evidence="1" id="KW-0812">Transmembrane</keyword>
<dbReference type="EMBL" id="JACGXL010000003">
    <property type="protein sequence ID" value="MBA8888083.1"/>
    <property type="molecule type" value="Genomic_DNA"/>
</dbReference>
<reference evidence="3 4" key="1">
    <citation type="submission" date="2020-07" db="EMBL/GenBank/DDBJ databases">
        <title>Genomic Encyclopedia of Type Strains, Phase IV (KMG-V): Genome sequencing to study the core and pangenomes of soil and plant-associated prokaryotes.</title>
        <authorList>
            <person name="Whitman W."/>
        </authorList>
    </citation>
    <scope>NUCLEOTIDE SEQUENCE [LARGE SCALE GENOMIC DNA]</scope>
    <source>
        <strain evidence="3 4">RH2WT43</strain>
    </source>
</reference>
<feature type="signal peptide" evidence="2">
    <location>
        <begin position="1"/>
        <end position="17"/>
    </location>
</feature>
<keyword evidence="1" id="KW-0472">Membrane</keyword>
<feature type="chain" id="PRO_5032728169" evidence="2">
    <location>
        <begin position="18"/>
        <end position="230"/>
    </location>
</feature>
<evidence type="ECO:0000256" key="2">
    <source>
        <dbReference type="SAM" id="SignalP"/>
    </source>
</evidence>
<gene>
    <name evidence="3" type="ORF">FHW12_002307</name>
</gene>